<evidence type="ECO:0000313" key="1">
    <source>
        <dbReference type="EMBL" id="SVB68461.1"/>
    </source>
</evidence>
<reference evidence="1" key="1">
    <citation type="submission" date="2018-05" db="EMBL/GenBank/DDBJ databases">
        <authorList>
            <person name="Lanie J.A."/>
            <person name="Ng W.-L."/>
            <person name="Kazmierczak K.M."/>
            <person name="Andrzejewski T.M."/>
            <person name="Davidsen T.M."/>
            <person name="Wayne K.J."/>
            <person name="Tettelin H."/>
            <person name="Glass J.I."/>
            <person name="Rusch D."/>
            <person name="Podicherti R."/>
            <person name="Tsui H.-C.T."/>
            <person name="Winkler M.E."/>
        </authorList>
    </citation>
    <scope>NUCLEOTIDE SEQUENCE</scope>
</reference>
<dbReference type="AlphaFoldDB" id="A0A382G2P0"/>
<protein>
    <submittedName>
        <fullName evidence="1">Uncharacterized protein</fullName>
    </submittedName>
</protein>
<dbReference type="EMBL" id="UINC01052758">
    <property type="protein sequence ID" value="SVB68461.1"/>
    <property type="molecule type" value="Genomic_DNA"/>
</dbReference>
<organism evidence="1">
    <name type="scientific">marine metagenome</name>
    <dbReference type="NCBI Taxonomy" id="408172"/>
    <lineage>
        <taxon>unclassified sequences</taxon>
        <taxon>metagenomes</taxon>
        <taxon>ecological metagenomes</taxon>
    </lineage>
</organism>
<dbReference type="PROSITE" id="PS51257">
    <property type="entry name" value="PROKAR_LIPOPROTEIN"/>
    <property type="match status" value="1"/>
</dbReference>
<proteinExistence type="predicted"/>
<sequence>MRLVSYLVVIPTAVLVGSTGCADPDLEPA</sequence>
<accession>A0A382G2P0</accession>
<feature type="non-terminal residue" evidence="1">
    <location>
        <position position="29"/>
    </location>
</feature>
<gene>
    <name evidence="1" type="ORF">METZ01_LOCUS221315</name>
</gene>
<name>A0A382G2P0_9ZZZZ</name>